<organism evidence="8 9">
    <name type="scientific">Phakopsora pachyrhizi</name>
    <name type="common">Asian soybean rust disease fungus</name>
    <dbReference type="NCBI Taxonomy" id="170000"/>
    <lineage>
        <taxon>Eukaryota</taxon>
        <taxon>Fungi</taxon>
        <taxon>Dikarya</taxon>
        <taxon>Basidiomycota</taxon>
        <taxon>Pucciniomycotina</taxon>
        <taxon>Pucciniomycetes</taxon>
        <taxon>Pucciniales</taxon>
        <taxon>Phakopsoraceae</taxon>
        <taxon>Phakopsora</taxon>
    </lineage>
</organism>
<dbReference type="EC" id="2.7.7.13" evidence="3"/>
<comment type="caution">
    <text evidence="8">The sequence shown here is derived from an EMBL/GenBank/DDBJ whole genome shotgun (WGS) entry which is preliminary data.</text>
</comment>
<dbReference type="InterPro" id="IPR056729">
    <property type="entry name" value="GMPPB_C"/>
</dbReference>
<dbReference type="Gene3D" id="3.90.550.10">
    <property type="entry name" value="Spore Coat Polysaccharide Biosynthesis Protein SpsA, Chain A"/>
    <property type="match status" value="1"/>
</dbReference>
<dbReference type="PROSITE" id="PS00101">
    <property type="entry name" value="HEXAPEP_TRANSFERASES"/>
    <property type="match status" value="1"/>
</dbReference>
<dbReference type="InterPro" id="IPR029044">
    <property type="entry name" value="Nucleotide-diphossugar_trans"/>
</dbReference>
<gene>
    <name evidence="8" type="ORF">PPACK8108_LOCUS22662</name>
</gene>
<keyword evidence="4 8" id="KW-0808">Transferase</keyword>
<comment type="catalytic activity">
    <reaction evidence="5">
        <text>alpha-D-mannose 1-phosphate + GTP + H(+) = GDP-alpha-D-mannose + diphosphate</text>
        <dbReference type="Rhea" id="RHEA:15229"/>
        <dbReference type="ChEBI" id="CHEBI:15378"/>
        <dbReference type="ChEBI" id="CHEBI:33019"/>
        <dbReference type="ChEBI" id="CHEBI:37565"/>
        <dbReference type="ChEBI" id="CHEBI:57527"/>
        <dbReference type="ChEBI" id="CHEBI:58409"/>
        <dbReference type="EC" id="2.7.7.13"/>
    </reaction>
</comment>
<dbReference type="GO" id="GO:0004475">
    <property type="term" value="F:mannose-1-phosphate guanylyltransferase (GTP) activity"/>
    <property type="evidence" value="ECO:0007669"/>
    <property type="project" value="UniProtKB-EC"/>
</dbReference>
<evidence type="ECO:0000256" key="1">
    <source>
        <dbReference type="ARBA" id="ARBA00004823"/>
    </source>
</evidence>
<evidence type="ECO:0000313" key="9">
    <source>
        <dbReference type="Proteomes" id="UP001153365"/>
    </source>
</evidence>
<evidence type="ECO:0000256" key="3">
    <source>
        <dbReference type="ARBA" id="ARBA00012387"/>
    </source>
</evidence>
<keyword evidence="9" id="KW-1185">Reference proteome</keyword>
<dbReference type="Gene3D" id="2.160.10.10">
    <property type="entry name" value="Hexapeptide repeat proteins"/>
    <property type="match status" value="1"/>
</dbReference>
<protein>
    <recommendedName>
        <fullName evidence="3">mannose-1-phosphate guanylyltransferase</fullName>
        <ecNumber evidence="3">2.7.7.13</ecNumber>
    </recommendedName>
</protein>
<dbReference type="InterPro" id="IPR005835">
    <property type="entry name" value="NTP_transferase_dom"/>
</dbReference>
<name>A0AAV0BKG4_PHAPC</name>
<accession>A0AAV0BKG4</accession>
<dbReference type="Pfam" id="PF25087">
    <property type="entry name" value="GMPPB_C"/>
    <property type="match status" value="1"/>
</dbReference>
<reference evidence="8" key="1">
    <citation type="submission" date="2022-06" db="EMBL/GenBank/DDBJ databases">
        <authorList>
            <consortium name="SYNGENTA / RWTH Aachen University"/>
        </authorList>
    </citation>
    <scope>NUCLEOTIDE SEQUENCE</scope>
</reference>
<dbReference type="EMBL" id="CALTRL010005912">
    <property type="protein sequence ID" value="CAH7687817.1"/>
    <property type="molecule type" value="Genomic_DNA"/>
</dbReference>
<evidence type="ECO:0000259" key="7">
    <source>
        <dbReference type="Pfam" id="PF25087"/>
    </source>
</evidence>
<dbReference type="InterPro" id="IPR050486">
    <property type="entry name" value="Mannose-1P_guanyltransferase"/>
</dbReference>
<comment type="pathway">
    <text evidence="1">Nucleotide-sugar biosynthesis; GDP-alpha-D-mannose biosynthesis; GDP-alpha-D-mannose from alpha-D-mannose 1-phosphate (GTP route): step 1/1.</text>
</comment>
<proteinExistence type="inferred from homology"/>
<evidence type="ECO:0000256" key="4">
    <source>
        <dbReference type="ARBA" id="ARBA00022679"/>
    </source>
</evidence>
<dbReference type="CDD" id="cd06428">
    <property type="entry name" value="M1P_guanylylT_A_like_N"/>
    <property type="match status" value="1"/>
</dbReference>
<dbReference type="SUPFAM" id="SSF53448">
    <property type="entry name" value="Nucleotide-diphospho-sugar transferases"/>
    <property type="match status" value="1"/>
</dbReference>
<evidence type="ECO:0000313" key="8">
    <source>
        <dbReference type="EMBL" id="CAH7687817.1"/>
    </source>
</evidence>
<sequence>MAAAKAVYLLGGPSKGTRMRPLTLDIPKPLFPLAGRAIIWHGIQALSKVSNLKEVLLIGFYEDSVLAPFIKQATRDFPSLQIRYLREYEALGTAGGLYHFRDAILKGFPEQIYVLHSDIASSFPLSELKSFHDRHRGVGTLMGVQVSKELSTRFGCIVTNPETAQALHYVEKPESFLSNTINTGVYLFDKSIFDEIKAAMDLKMKQNADDPLRPQDDQLRLEQDVIAPLADRGKLYVYETKSSWKQIKSAGSALPANALVLESYKSNNPVLLRRRSPTIIAAQPPRLNGPTGPEIVEPCYIDETAVIDPSAKIGPNVSIGANVRIGFGARVRDSIILDNTILEQNCCVLYSILGEDNKIGAWARVEGAPIPLDGTVEKNDISVLAKDVEVKSEVHVRSCIVLPHKSLGRSSAKEVLL</sequence>
<dbReference type="SUPFAM" id="SSF51161">
    <property type="entry name" value="Trimeric LpxA-like enzymes"/>
    <property type="match status" value="1"/>
</dbReference>
<evidence type="ECO:0000259" key="6">
    <source>
        <dbReference type="Pfam" id="PF00483"/>
    </source>
</evidence>
<feature type="domain" description="Nucleotidyl transferase" evidence="6">
    <location>
        <begin position="6"/>
        <end position="202"/>
    </location>
</feature>
<dbReference type="InterPro" id="IPR018357">
    <property type="entry name" value="Hexapep_transf_CS"/>
</dbReference>
<feature type="domain" description="Mannose-1-phosphate guanyltransferase C-terminal" evidence="7">
    <location>
        <begin position="295"/>
        <end position="411"/>
    </location>
</feature>
<evidence type="ECO:0000256" key="5">
    <source>
        <dbReference type="ARBA" id="ARBA00047343"/>
    </source>
</evidence>
<comment type="similarity">
    <text evidence="2">Belongs to the transferase hexapeptide repeat family.</text>
</comment>
<dbReference type="Proteomes" id="UP001153365">
    <property type="component" value="Unassembled WGS sequence"/>
</dbReference>
<dbReference type="InterPro" id="IPR011004">
    <property type="entry name" value="Trimer_LpxA-like_sf"/>
</dbReference>
<dbReference type="Pfam" id="PF00483">
    <property type="entry name" value="NTP_transferase"/>
    <property type="match status" value="1"/>
</dbReference>
<dbReference type="PANTHER" id="PTHR22572">
    <property type="entry name" value="SUGAR-1-PHOSPHATE GUANYL TRANSFERASE"/>
    <property type="match status" value="1"/>
</dbReference>
<dbReference type="GO" id="GO:0005525">
    <property type="term" value="F:GTP binding"/>
    <property type="evidence" value="ECO:0007669"/>
    <property type="project" value="UniProtKB-KW"/>
</dbReference>
<evidence type="ECO:0000256" key="2">
    <source>
        <dbReference type="ARBA" id="ARBA00007274"/>
    </source>
</evidence>
<dbReference type="AlphaFoldDB" id="A0AAV0BKG4"/>